<feature type="domain" description="CAAX prenyl protease 2/Lysostaphin resistance protein A-like" evidence="2">
    <location>
        <begin position="101"/>
        <end position="193"/>
    </location>
</feature>
<dbReference type="Proteomes" id="UP000254597">
    <property type="component" value="Unassembled WGS sequence"/>
</dbReference>
<feature type="transmembrane region" description="Helical" evidence="1">
    <location>
        <begin position="58"/>
        <end position="79"/>
    </location>
</feature>
<feature type="transmembrane region" description="Helical" evidence="1">
    <location>
        <begin position="136"/>
        <end position="154"/>
    </location>
</feature>
<evidence type="ECO:0000313" key="3">
    <source>
        <dbReference type="EMBL" id="SUF54976.1"/>
    </source>
</evidence>
<dbReference type="GO" id="GO:0004175">
    <property type="term" value="F:endopeptidase activity"/>
    <property type="evidence" value="ECO:0007669"/>
    <property type="project" value="UniProtKB-ARBA"/>
</dbReference>
<name>A0A379QCL4_SALER</name>
<dbReference type="PANTHER" id="PTHR43592:SF15">
    <property type="entry name" value="CAAX AMINO TERMINAL PROTEASE FAMILY PROTEIN"/>
    <property type="match status" value="1"/>
</dbReference>
<feature type="transmembrane region" description="Helical" evidence="1">
    <location>
        <begin position="29"/>
        <end position="46"/>
    </location>
</feature>
<evidence type="ECO:0000256" key="1">
    <source>
        <dbReference type="SAM" id="Phobius"/>
    </source>
</evidence>
<dbReference type="PANTHER" id="PTHR43592">
    <property type="entry name" value="CAAX AMINO TERMINAL PROTEASE"/>
    <property type="match status" value="1"/>
</dbReference>
<keyword evidence="1" id="KW-0812">Transmembrane</keyword>
<protein>
    <submittedName>
        <fullName evidence="3">Membrane protein</fullName>
    </submittedName>
</protein>
<evidence type="ECO:0000313" key="4">
    <source>
        <dbReference type="Proteomes" id="UP000254597"/>
    </source>
</evidence>
<evidence type="ECO:0000259" key="2">
    <source>
        <dbReference type="Pfam" id="PF02517"/>
    </source>
</evidence>
<sequence length="208" mass="23999">MFMLFFGITFTPLLFKSSGELMVRGLMVPILITLEFLLIVPLYYFFFRRREGLGAGTFRLKTFLGLFLIILLIQYLFPYLSGVSKAENWSASQIELENYVFWLNTILIILAVPVYEEIVFRGCLFNVFQFWLRNNVYSAAVAISLLFSAVHLQYTDIRSFIMLFLVSLTLTVARVKSRGLLMPVLLHIIMNTVVTGTQYAALVFFTHK</sequence>
<organism evidence="3 4">
    <name type="scientific">Salmonella enterica</name>
    <name type="common">Salmonella choleraesuis</name>
    <dbReference type="NCBI Taxonomy" id="28901"/>
    <lineage>
        <taxon>Bacteria</taxon>
        <taxon>Pseudomonadati</taxon>
        <taxon>Pseudomonadota</taxon>
        <taxon>Gammaproteobacteria</taxon>
        <taxon>Enterobacterales</taxon>
        <taxon>Enterobacteriaceae</taxon>
        <taxon>Salmonella</taxon>
    </lineage>
</organism>
<proteinExistence type="predicted"/>
<keyword evidence="1" id="KW-0472">Membrane</keyword>
<accession>A0A379QCL4</accession>
<dbReference type="InterPro" id="IPR003675">
    <property type="entry name" value="Rce1/LyrA-like_dom"/>
</dbReference>
<reference evidence="3 4" key="1">
    <citation type="submission" date="2018-06" db="EMBL/GenBank/DDBJ databases">
        <authorList>
            <consortium name="Pathogen Informatics"/>
            <person name="Doyle S."/>
        </authorList>
    </citation>
    <scope>NUCLEOTIDE SEQUENCE [LARGE SCALE GENOMIC DNA]</scope>
    <source>
        <strain evidence="3 4">NCTC10252</strain>
    </source>
</reference>
<feature type="transmembrane region" description="Helical" evidence="1">
    <location>
        <begin position="184"/>
        <end position="205"/>
    </location>
</feature>
<dbReference type="EMBL" id="UGWP01000003">
    <property type="protein sequence ID" value="SUF54976.1"/>
    <property type="molecule type" value="Genomic_DNA"/>
</dbReference>
<dbReference type="Pfam" id="PF02517">
    <property type="entry name" value="Rce1-like"/>
    <property type="match status" value="1"/>
</dbReference>
<gene>
    <name evidence="3" type="ORF">NCTC10252_00143</name>
</gene>
<dbReference type="AlphaFoldDB" id="A0A379QCL4"/>
<keyword evidence="1" id="KW-1133">Transmembrane helix</keyword>
<feature type="transmembrane region" description="Helical" evidence="1">
    <location>
        <begin position="99"/>
        <end position="115"/>
    </location>
</feature>
<dbReference type="GO" id="GO:0080120">
    <property type="term" value="P:CAAX-box protein maturation"/>
    <property type="evidence" value="ECO:0007669"/>
    <property type="project" value="UniProtKB-ARBA"/>
</dbReference>